<name>A0ABY1KQA6_9FLAO</name>
<feature type="domain" description="Letm1 RBD" evidence="2">
    <location>
        <begin position="341"/>
        <end position="394"/>
    </location>
</feature>
<keyword evidence="1" id="KW-0812">Transmembrane</keyword>
<comment type="caution">
    <text evidence="3">The sequence shown here is derived from an EMBL/GenBank/DDBJ whole genome shotgun (WGS) entry which is preliminary data.</text>
</comment>
<keyword evidence="4" id="KW-1185">Reference proteome</keyword>
<dbReference type="RefSeq" id="WP_076454890.1">
    <property type="nucleotide sequence ID" value="NZ_FTOB01000003.1"/>
</dbReference>
<dbReference type="NCBIfam" id="NF040639">
    <property type="entry name" value="LETM1_rel_film"/>
    <property type="match status" value="1"/>
</dbReference>
<gene>
    <name evidence="3" type="ORF">SAMN05421766_10359</name>
</gene>
<proteinExistence type="predicted"/>
<dbReference type="Proteomes" id="UP000185728">
    <property type="component" value="Unassembled WGS sequence"/>
</dbReference>
<evidence type="ECO:0000313" key="4">
    <source>
        <dbReference type="Proteomes" id="UP000185728"/>
    </source>
</evidence>
<keyword evidence="1" id="KW-0472">Membrane</keyword>
<dbReference type="Pfam" id="PF07766">
    <property type="entry name" value="LETM1_RBD"/>
    <property type="match status" value="1"/>
</dbReference>
<evidence type="ECO:0000259" key="2">
    <source>
        <dbReference type="Pfam" id="PF07766"/>
    </source>
</evidence>
<feature type="transmembrane region" description="Helical" evidence="1">
    <location>
        <begin position="360"/>
        <end position="379"/>
    </location>
</feature>
<reference evidence="3 4" key="1">
    <citation type="submission" date="2017-01" db="EMBL/GenBank/DDBJ databases">
        <authorList>
            <person name="Varghese N."/>
            <person name="Submissions S."/>
        </authorList>
    </citation>
    <scope>NUCLEOTIDE SEQUENCE [LARGE SCALE GENOMIC DNA]</scope>
    <source>
        <strain evidence="3 4">DSM 2061</strain>
    </source>
</reference>
<sequence>MNPSASGWINKFGSLVKDHKELYSDFDELYLSLKQTGFVYGINIEIPSFIDAEHQLSDDEKAKINLLNALYGTFVLEETKTDKGFDTFLKQVFDFYTDLKANHISFFNKILTGSKTSAQLEKLMDSRVSLEDNLISKTFNRVITNSLLFIDVLLFKRYLSHTEDIRQHAQLIEYLAINITYHALSSKEMNKSDERLAQLFASSLTFIKSDVQNFDGSYREKLLNNSSVMENRYFLDVGCLTVWEDKSLEYQESEFIFGLGKDLGFEPDEIAKALDEIKVFFSKNAKTIPFLKDTNLALQFYESMSKMVNKLILRNSKRLQKELAESKELVFLLSKSTVKDLSDEEKKKVQNQLIDIFKSIPSLAIFILPGGAVLLPIFIKLIPKLLPSSFDENRVEK</sequence>
<organism evidence="3 4">
    <name type="scientific">Zobellia uliginosa</name>
    <dbReference type="NCBI Taxonomy" id="143224"/>
    <lineage>
        <taxon>Bacteria</taxon>
        <taxon>Pseudomonadati</taxon>
        <taxon>Bacteroidota</taxon>
        <taxon>Flavobacteriia</taxon>
        <taxon>Flavobacteriales</taxon>
        <taxon>Flavobacteriaceae</taxon>
        <taxon>Zobellia</taxon>
    </lineage>
</organism>
<dbReference type="EMBL" id="FTOB01000003">
    <property type="protein sequence ID" value="SIS63734.1"/>
    <property type="molecule type" value="Genomic_DNA"/>
</dbReference>
<keyword evidence="1" id="KW-1133">Transmembrane helix</keyword>
<protein>
    <submittedName>
        <fullName evidence="3">LETM1-like protein</fullName>
    </submittedName>
</protein>
<accession>A0ABY1KQA6</accession>
<evidence type="ECO:0000313" key="3">
    <source>
        <dbReference type="EMBL" id="SIS63734.1"/>
    </source>
</evidence>
<dbReference type="InterPro" id="IPR033122">
    <property type="entry name" value="LETM1-like_RBD"/>
</dbReference>
<evidence type="ECO:0000256" key="1">
    <source>
        <dbReference type="SAM" id="Phobius"/>
    </source>
</evidence>